<dbReference type="GO" id="GO:0003684">
    <property type="term" value="F:damaged DNA binding"/>
    <property type="evidence" value="ECO:0007669"/>
    <property type="project" value="InterPro"/>
</dbReference>
<dbReference type="GO" id="GO:0003887">
    <property type="term" value="F:DNA-directed DNA polymerase activity"/>
    <property type="evidence" value="ECO:0007669"/>
    <property type="project" value="UniProtKB-UniRule"/>
</dbReference>
<evidence type="ECO:0000256" key="3">
    <source>
        <dbReference type="ARBA" id="ARBA00011245"/>
    </source>
</evidence>
<keyword evidence="6 16" id="KW-0808">Transferase</keyword>
<keyword evidence="11 16" id="KW-0460">Magnesium</keyword>
<dbReference type="Pfam" id="PF00817">
    <property type="entry name" value="IMS"/>
    <property type="match status" value="1"/>
</dbReference>
<comment type="cofactor">
    <cofactor evidence="16">
        <name>Mg(2+)</name>
        <dbReference type="ChEBI" id="CHEBI:18420"/>
    </cofactor>
    <text evidence="16">Binds 2 magnesium ions per subunit.</text>
</comment>
<feature type="active site" evidence="16">
    <location>
        <position position="114"/>
    </location>
</feature>
<comment type="subcellular location">
    <subcellularLocation>
        <location evidence="1 16">Cytoplasm</location>
    </subcellularLocation>
</comment>
<dbReference type="GO" id="GO:0009432">
    <property type="term" value="P:SOS response"/>
    <property type="evidence" value="ECO:0007669"/>
    <property type="project" value="TreeGrafter"/>
</dbReference>
<dbReference type="InterPro" id="IPR043502">
    <property type="entry name" value="DNA/RNA_pol_sf"/>
</dbReference>
<keyword evidence="10 16" id="KW-0227">DNA damage</keyword>
<evidence type="ECO:0000256" key="5">
    <source>
        <dbReference type="ARBA" id="ARBA00022490"/>
    </source>
</evidence>
<dbReference type="CDD" id="cd03586">
    <property type="entry name" value="PolY_Pol_IV_kappa"/>
    <property type="match status" value="1"/>
</dbReference>
<dbReference type="GO" id="GO:0042276">
    <property type="term" value="P:error-prone translesion synthesis"/>
    <property type="evidence" value="ECO:0007669"/>
    <property type="project" value="TreeGrafter"/>
</dbReference>
<dbReference type="InterPro" id="IPR036775">
    <property type="entry name" value="DNA_pol_Y-fam_lit_finger_sf"/>
</dbReference>
<keyword evidence="13 16" id="KW-0238">DNA-binding</keyword>
<feature type="site" description="Substrate discrimination" evidence="16">
    <location>
        <position position="23"/>
    </location>
</feature>
<protein>
    <recommendedName>
        <fullName evidence="16">DNA polymerase IV</fullName>
        <shortName evidence="16">Pol IV</shortName>
        <ecNumber evidence="16">2.7.7.7</ecNumber>
    </recommendedName>
</protein>
<comment type="catalytic activity">
    <reaction evidence="15 16">
        <text>DNA(n) + a 2'-deoxyribonucleoside 5'-triphosphate = DNA(n+1) + diphosphate</text>
        <dbReference type="Rhea" id="RHEA:22508"/>
        <dbReference type="Rhea" id="RHEA-COMP:17339"/>
        <dbReference type="Rhea" id="RHEA-COMP:17340"/>
        <dbReference type="ChEBI" id="CHEBI:33019"/>
        <dbReference type="ChEBI" id="CHEBI:61560"/>
        <dbReference type="ChEBI" id="CHEBI:173112"/>
        <dbReference type="EC" id="2.7.7.7"/>
    </reaction>
</comment>
<evidence type="ECO:0000256" key="6">
    <source>
        <dbReference type="ARBA" id="ARBA00022679"/>
    </source>
</evidence>
<dbReference type="PANTHER" id="PTHR11076:SF33">
    <property type="entry name" value="DNA POLYMERASE KAPPA"/>
    <property type="match status" value="1"/>
</dbReference>
<dbReference type="InterPro" id="IPR053848">
    <property type="entry name" value="IMS_HHH_1"/>
</dbReference>
<keyword evidence="4 16" id="KW-0515">Mutator protein</keyword>
<evidence type="ECO:0000256" key="15">
    <source>
        <dbReference type="ARBA" id="ARBA00049244"/>
    </source>
</evidence>
<dbReference type="SUPFAM" id="SSF56672">
    <property type="entry name" value="DNA/RNA polymerases"/>
    <property type="match status" value="1"/>
</dbReference>
<accession>A0A926DW90</accession>
<dbReference type="EC" id="2.7.7.7" evidence="16"/>
<evidence type="ECO:0000256" key="13">
    <source>
        <dbReference type="ARBA" id="ARBA00023125"/>
    </source>
</evidence>
<evidence type="ECO:0000313" key="18">
    <source>
        <dbReference type="EMBL" id="MBC8545038.1"/>
    </source>
</evidence>
<dbReference type="Pfam" id="PF21999">
    <property type="entry name" value="IMS_HHH_1"/>
    <property type="match status" value="1"/>
</dbReference>
<evidence type="ECO:0000256" key="2">
    <source>
        <dbReference type="ARBA" id="ARBA00010945"/>
    </source>
</evidence>
<dbReference type="InterPro" id="IPR043128">
    <property type="entry name" value="Rev_trsase/Diguanyl_cyclase"/>
</dbReference>
<dbReference type="Gene3D" id="3.40.1170.60">
    <property type="match status" value="1"/>
</dbReference>
<dbReference type="Proteomes" id="UP000657006">
    <property type="component" value="Unassembled WGS sequence"/>
</dbReference>
<feature type="domain" description="UmuC" evidence="17">
    <location>
        <begin position="14"/>
        <end position="196"/>
    </location>
</feature>
<dbReference type="NCBIfam" id="NF002677">
    <property type="entry name" value="PRK02406.1"/>
    <property type="match status" value="1"/>
</dbReference>
<feature type="binding site" evidence="16">
    <location>
        <position position="18"/>
    </location>
    <ligand>
        <name>Mg(2+)</name>
        <dbReference type="ChEBI" id="CHEBI:18420"/>
    </ligand>
</feature>
<evidence type="ECO:0000259" key="17">
    <source>
        <dbReference type="PROSITE" id="PS50173"/>
    </source>
</evidence>
<reference evidence="18" key="1">
    <citation type="submission" date="2020-08" db="EMBL/GenBank/DDBJ databases">
        <title>Genome public.</title>
        <authorList>
            <person name="Liu C."/>
            <person name="Sun Q."/>
        </authorList>
    </citation>
    <scope>NUCLEOTIDE SEQUENCE</scope>
    <source>
        <strain evidence="18">NSJ-32</strain>
    </source>
</reference>
<evidence type="ECO:0000256" key="7">
    <source>
        <dbReference type="ARBA" id="ARBA00022695"/>
    </source>
</evidence>
<dbReference type="RefSeq" id="WP_177714115.1">
    <property type="nucleotide sequence ID" value="NZ_JACRSQ010000042.1"/>
</dbReference>
<keyword evidence="7 16" id="KW-0548">Nucleotidyltransferase</keyword>
<organism evidence="18 19">
    <name type="scientific">Bianquea renquensis</name>
    <dbReference type="NCBI Taxonomy" id="2763661"/>
    <lineage>
        <taxon>Bacteria</taxon>
        <taxon>Bacillati</taxon>
        <taxon>Bacillota</taxon>
        <taxon>Clostridia</taxon>
        <taxon>Eubacteriales</taxon>
        <taxon>Bianqueaceae</taxon>
        <taxon>Bianquea</taxon>
    </lineage>
</organism>
<comment type="similarity">
    <text evidence="2 16">Belongs to the DNA polymerase type-Y family.</text>
</comment>
<feature type="binding site" evidence="16">
    <location>
        <position position="113"/>
    </location>
    <ligand>
        <name>Mg(2+)</name>
        <dbReference type="ChEBI" id="CHEBI:18420"/>
    </ligand>
</feature>
<evidence type="ECO:0000256" key="9">
    <source>
        <dbReference type="ARBA" id="ARBA00022723"/>
    </source>
</evidence>
<evidence type="ECO:0000256" key="1">
    <source>
        <dbReference type="ARBA" id="ARBA00004496"/>
    </source>
</evidence>
<keyword evidence="12 16" id="KW-0239">DNA-directed DNA polymerase</keyword>
<dbReference type="GO" id="GO:0006281">
    <property type="term" value="P:DNA repair"/>
    <property type="evidence" value="ECO:0007669"/>
    <property type="project" value="UniProtKB-UniRule"/>
</dbReference>
<evidence type="ECO:0000256" key="11">
    <source>
        <dbReference type="ARBA" id="ARBA00022842"/>
    </source>
</evidence>
<dbReference type="InterPro" id="IPR017961">
    <property type="entry name" value="DNA_pol_Y-fam_little_finger"/>
</dbReference>
<keyword evidence="9 16" id="KW-0479">Metal-binding</keyword>
<dbReference type="Pfam" id="PF11799">
    <property type="entry name" value="IMS_C"/>
    <property type="match status" value="1"/>
</dbReference>
<dbReference type="InterPro" id="IPR001126">
    <property type="entry name" value="UmuC"/>
</dbReference>
<dbReference type="GO" id="GO:0006261">
    <property type="term" value="P:DNA-templated DNA replication"/>
    <property type="evidence" value="ECO:0007669"/>
    <property type="project" value="UniProtKB-UniRule"/>
</dbReference>
<sequence>MDNAYDAHCGERCILHLDMDAFYAAVEMRDNPSLRGKPVIIGALPHERGVVSTCSYEARQYGIHSAMSIKEAYRLCPHGIYMHGHFDKYHQASSQVHRIMADYTDQIEFVALDEGYLDITASLALFGGAARIGQDIKRRVWEETKLTCSIGIGYNMMAAKLASEEKKPDGFFVIPDAATLESLILDRPVSVIWGVGKKTALLLQHHGIHTVRDVKAWDEESLRQAFGQLGADLYRLSRGIDPRSVVKDEPAKSFGKEMTFQHDLTDRTEMQNILKVIARSLSIHLQKQGLWCYTITLKIKFSTMQLCTRSQTLPIPTHDASDLYDISCQLLNKIDTSRPIRLIGLSLSNPTGEYQQQLTLEQSSAQSDKRENLNRSLLHLYDKYGTNIVKTAGEMEAEKELPE</sequence>
<dbReference type="Gene3D" id="3.30.1490.100">
    <property type="entry name" value="DNA polymerase, Y-family, little finger domain"/>
    <property type="match status" value="1"/>
</dbReference>
<comment type="caution">
    <text evidence="18">The sequence shown here is derived from an EMBL/GenBank/DDBJ whole genome shotgun (WGS) entry which is preliminary data.</text>
</comment>
<keyword evidence="14 16" id="KW-0234">DNA repair</keyword>
<evidence type="ECO:0000256" key="10">
    <source>
        <dbReference type="ARBA" id="ARBA00022763"/>
    </source>
</evidence>
<keyword evidence="5 16" id="KW-0963">Cytoplasm</keyword>
<comment type="subunit">
    <text evidence="3 16">Monomer.</text>
</comment>
<dbReference type="SUPFAM" id="SSF100879">
    <property type="entry name" value="Lesion bypass DNA polymerase (Y-family), little finger domain"/>
    <property type="match status" value="1"/>
</dbReference>
<evidence type="ECO:0000256" key="4">
    <source>
        <dbReference type="ARBA" id="ARBA00022457"/>
    </source>
</evidence>
<dbReference type="FunFam" id="3.40.1170.60:FF:000001">
    <property type="entry name" value="DNA polymerase IV"/>
    <property type="match status" value="1"/>
</dbReference>
<evidence type="ECO:0000256" key="14">
    <source>
        <dbReference type="ARBA" id="ARBA00023204"/>
    </source>
</evidence>
<dbReference type="Gene3D" id="3.30.70.270">
    <property type="match status" value="1"/>
</dbReference>
<dbReference type="Gene3D" id="1.10.150.20">
    <property type="entry name" value="5' to 3' exonuclease, C-terminal subdomain"/>
    <property type="match status" value="1"/>
</dbReference>
<comment type="function">
    <text evidence="16">Poorly processive, error-prone DNA polymerase involved in untargeted mutagenesis. Copies undamaged DNA at stalled replication forks, which arise in vivo from mismatched or misaligned primer ends. These misaligned primers can be extended by PolIV. Exhibits no 3'-5' exonuclease (proofreading) activity. May be involved in translesional synthesis, in conjunction with the beta clamp from PolIII.</text>
</comment>
<keyword evidence="8 16" id="KW-0235">DNA replication</keyword>
<dbReference type="EMBL" id="JACRSQ010000042">
    <property type="protein sequence ID" value="MBC8545038.1"/>
    <property type="molecule type" value="Genomic_DNA"/>
</dbReference>
<gene>
    <name evidence="16 18" type="primary">dinB</name>
    <name evidence="18" type="ORF">H8730_15965</name>
</gene>
<dbReference type="GO" id="GO:0005829">
    <property type="term" value="C:cytosol"/>
    <property type="evidence" value="ECO:0007669"/>
    <property type="project" value="TreeGrafter"/>
</dbReference>
<dbReference type="FunFam" id="3.30.1490.100:FF:000004">
    <property type="entry name" value="DNA polymerase IV"/>
    <property type="match status" value="1"/>
</dbReference>
<dbReference type="GO" id="GO:0000287">
    <property type="term" value="F:magnesium ion binding"/>
    <property type="evidence" value="ECO:0007669"/>
    <property type="project" value="UniProtKB-UniRule"/>
</dbReference>
<evidence type="ECO:0000256" key="12">
    <source>
        <dbReference type="ARBA" id="ARBA00022932"/>
    </source>
</evidence>
<proteinExistence type="inferred from homology"/>
<dbReference type="InterPro" id="IPR022880">
    <property type="entry name" value="DNApol_IV"/>
</dbReference>
<dbReference type="HAMAP" id="MF_01113">
    <property type="entry name" value="DNApol_IV"/>
    <property type="match status" value="1"/>
</dbReference>
<keyword evidence="19" id="KW-1185">Reference proteome</keyword>
<dbReference type="PROSITE" id="PS50173">
    <property type="entry name" value="UMUC"/>
    <property type="match status" value="1"/>
</dbReference>
<name>A0A926DW90_9FIRM</name>
<evidence type="ECO:0000256" key="16">
    <source>
        <dbReference type="HAMAP-Rule" id="MF_01113"/>
    </source>
</evidence>
<dbReference type="AlphaFoldDB" id="A0A926DW90"/>
<evidence type="ECO:0000313" key="19">
    <source>
        <dbReference type="Proteomes" id="UP000657006"/>
    </source>
</evidence>
<dbReference type="PANTHER" id="PTHR11076">
    <property type="entry name" value="DNA REPAIR POLYMERASE UMUC / TRANSFERASE FAMILY MEMBER"/>
    <property type="match status" value="1"/>
</dbReference>
<dbReference type="InterPro" id="IPR050116">
    <property type="entry name" value="DNA_polymerase-Y"/>
</dbReference>
<evidence type="ECO:0000256" key="8">
    <source>
        <dbReference type="ARBA" id="ARBA00022705"/>
    </source>
</evidence>